<dbReference type="Proteomes" id="UP000184206">
    <property type="component" value="Unassembled WGS sequence"/>
</dbReference>
<evidence type="ECO:0000313" key="2">
    <source>
        <dbReference type="Proteomes" id="UP000184206"/>
    </source>
</evidence>
<dbReference type="AlphaFoldDB" id="A0A1M7IWS6"/>
<name>A0A1M7IWS6_9BACL</name>
<protein>
    <submittedName>
        <fullName evidence="1">Uncharacterized protein</fullName>
    </submittedName>
</protein>
<organism evidence="1 2">
    <name type="scientific">Lacicoccus alkaliphilus DSM 16010</name>
    <dbReference type="NCBI Taxonomy" id="1123231"/>
    <lineage>
        <taxon>Bacteria</taxon>
        <taxon>Bacillati</taxon>
        <taxon>Bacillota</taxon>
        <taxon>Bacilli</taxon>
        <taxon>Bacillales</taxon>
        <taxon>Salinicoccaceae</taxon>
        <taxon>Lacicoccus</taxon>
    </lineage>
</organism>
<keyword evidence="2" id="KW-1185">Reference proteome</keyword>
<sequence length="109" mass="12693">MNAQEKKIYALAGEKDEVIVLQPRKDQSFAKLVLSDFVNMPFTSKAALRARVRKNAYFLIRNDEKAVLYSVDDNLYYDSYDVTEEVKASEDPYSFVFMGFKFKYHEILG</sequence>
<gene>
    <name evidence="1" type="ORF">SAMN02745189_02184</name>
</gene>
<evidence type="ECO:0000313" key="1">
    <source>
        <dbReference type="EMBL" id="SHM45186.1"/>
    </source>
</evidence>
<proteinExistence type="predicted"/>
<dbReference type="EMBL" id="FRCF01000011">
    <property type="protein sequence ID" value="SHM45186.1"/>
    <property type="molecule type" value="Genomic_DNA"/>
</dbReference>
<dbReference type="OrthoDB" id="2875847at2"/>
<accession>A0A1M7IWS6</accession>
<reference evidence="1 2" key="1">
    <citation type="submission" date="2016-11" db="EMBL/GenBank/DDBJ databases">
        <authorList>
            <person name="Jaros S."/>
            <person name="Januszkiewicz K."/>
            <person name="Wedrychowicz H."/>
        </authorList>
    </citation>
    <scope>NUCLEOTIDE SEQUENCE [LARGE SCALE GENOMIC DNA]</scope>
    <source>
        <strain evidence="1 2">DSM 16010</strain>
    </source>
</reference>
<dbReference type="STRING" id="1123231.SAMN02745189_02184"/>
<dbReference type="RefSeq" id="WP_072710603.1">
    <property type="nucleotide sequence ID" value="NZ_FRCF01000011.1"/>
</dbReference>